<evidence type="ECO:0000256" key="1">
    <source>
        <dbReference type="ARBA" id="ARBA00000085"/>
    </source>
</evidence>
<dbReference type="InterPro" id="IPR000700">
    <property type="entry name" value="PAS-assoc_C"/>
</dbReference>
<dbReference type="SUPFAM" id="SSF55874">
    <property type="entry name" value="ATPase domain of HSP90 chaperone/DNA topoisomerase II/histidine kinase"/>
    <property type="match status" value="1"/>
</dbReference>
<proteinExistence type="predicted"/>
<dbReference type="SMART" id="SM00387">
    <property type="entry name" value="HATPase_c"/>
    <property type="match status" value="1"/>
</dbReference>
<dbReference type="Pfam" id="PF02518">
    <property type="entry name" value="HATPase_c"/>
    <property type="match status" value="1"/>
</dbReference>
<evidence type="ECO:0000259" key="12">
    <source>
        <dbReference type="PROSITE" id="PS50109"/>
    </source>
</evidence>
<dbReference type="InterPro" id="IPR013767">
    <property type="entry name" value="PAS_fold"/>
</dbReference>
<dbReference type="CDD" id="cd00082">
    <property type="entry name" value="HisKA"/>
    <property type="match status" value="1"/>
</dbReference>
<dbReference type="PANTHER" id="PTHR43065:SF10">
    <property type="entry name" value="PEROXIDE STRESS-ACTIVATED HISTIDINE KINASE MAK3"/>
    <property type="match status" value="1"/>
</dbReference>
<protein>
    <recommendedName>
        <fullName evidence="10">Sensor protein FixL</fullName>
        <ecNumber evidence="2">2.7.13.3</ecNumber>
    </recommendedName>
</protein>
<evidence type="ECO:0000259" key="14">
    <source>
        <dbReference type="PROSITE" id="PS50113"/>
    </source>
</evidence>
<dbReference type="PANTHER" id="PTHR43065">
    <property type="entry name" value="SENSOR HISTIDINE KINASE"/>
    <property type="match status" value="1"/>
</dbReference>
<dbReference type="CDD" id="cd00130">
    <property type="entry name" value="PAS"/>
    <property type="match status" value="2"/>
</dbReference>
<dbReference type="InterPro" id="IPR003661">
    <property type="entry name" value="HisK_dim/P_dom"/>
</dbReference>
<organism evidence="15 16">
    <name type="scientific">Stakelama tenebrarum</name>
    <dbReference type="NCBI Taxonomy" id="2711215"/>
    <lineage>
        <taxon>Bacteria</taxon>
        <taxon>Pseudomonadati</taxon>
        <taxon>Pseudomonadota</taxon>
        <taxon>Alphaproteobacteria</taxon>
        <taxon>Sphingomonadales</taxon>
        <taxon>Sphingomonadaceae</taxon>
        <taxon>Stakelama</taxon>
    </lineage>
</organism>
<dbReference type="Pfam" id="PF00989">
    <property type="entry name" value="PAS"/>
    <property type="match status" value="1"/>
</dbReference>
<dbReference type="InterPro" id="IPR035965">
    <property type="entry name" value="PAS-like_dom_sf"/>
</dbReference>
<dbReference type="Pfam" id="PF00512">
    <property type="entry name" value="HisKA"/>
    <property type="match status" value="1"/>
</dbReference>
<evidence type="ECO:0000313" key="15">
    <source>
        <dbReference type="EMBL" id="QIG79854.1"/>
    </source>
</evidence>
<comment type="catalytic activity">
    <reaction evidence="1">
        <text>ATP + protein L-histidine = ADP + protein N-phospho-L-histidine.</text>
        <dbReference type="EC" id="2.7.13.3"/>
    </reaction>
</comment>
<keyword evidence="8" id="KW-0902">Two-component regulatory system</keyword>
<comment type="function">
    <text evidence="9">Putative oxygen sensor; modulates the activity of FixJ, a transcriptional activator of nitrogen fixation fixK gene. FixL probably acts as a kinase that phosphorylates FixJ.</text>
</comment>
<reference evidence="15 16" key="1">
    <citation type="submission" date="2020-02" db="EMBL/GenBank/DDBJ databases">
        <authorList>
            <person name="Zheng R.K."/>
            <person name="Sun C.M."/>
        </authorList>
    </citation>
    <scope>NUCLEOTIDE SEQUENCE [LARGE SCALE GENOMIC DNA]</scope>
    <source>
        <strain evidence="16">zrk23</strain>
    </source>
</reference>
<keyword evidence="7" id="KW-0067">ATP-binding</keyword>
<dbReference type="InterPro" id="IPR000014">
    <property type="entry name" value="PAS"/>
</dbReference>
<evidence type="ECO:0000256" key="5">
    <source>
        <dbReference type="ARBA" id="ARBA00022741"/>
    </source>
</evidence>
<dbReference type="KEGG" id="spzr:G5C33_08730"/>
<evidence type="ECO:0000256" key="10">
    <source>
        <dbReference type="ARBA" id="ARBA00070616"/>
    </source>
</evidence>
<dbReference type="InterPro" id="IPR036890">
    <property type="entry name" value="HATPase_C_sf"/>
</dbReference>
<dbReference type="Proteomes" id="UP000501568">
    <property type="component" value="Chromosome"/>
</dbReference>
<evidence type="ECO:0000259" key="13">
    <source>
        <dbReference type="PROSITE" id="PS50112"/>
    </source>
</evidence>
<gene>
    <name evidence="15" type="ORF">G5C33_08730</name>
</gene>
<evidence type="ECO:0000256" key="7">
    <source>
        <dbReference type="ARBA" id="ARBA00022840"/>
    </source>
</evidence>
<dbReference type="Gene3D" id="3.30.450.20">
    <property type="entry name" value="PAS domain"/>
    <property type="match status" value="2"/>
</dbReference>
<dbReference type="Gene3D" id="3.30.565.10">
    <property type="entry name" value="Histidine kinase-like ATPase, C-terminal domain"/>
    <property type="match status" value="1"/>
</dbReference>
<dbReference type="SMART" id="SM00388">
    <property type="entry name" value="HisKA"/>
    <property type="match status" value="1"/>
</dbReference>
<feature type="domain" description="Histidine kinase" evidence="12">
    <location>
        <begin position="418"/>
        <end position="635"/>
    </location>
</feature>
<dbReference type="GO" id="GO:0000155">
    <property type="term" value="F:phosphorelay sensor kinase activity"/>
    <property type="evidence" value="ECO:0007669"/>
    <property type="project" value="InterPro"/>
</dbReference>
<dbReference type="InterPro" id="IPR036097">
    <property type="entry name" value="HisK_dim/P_sf"/>
</dbReference>
<accession>A0A6G6Y4H7</accession>
<evidence type="ECO:0000313" key="16">
    <source>
        <dbReference type="Proteomes" id="UP000501568"/>
    </source>
</evidence>
<sequence>MDGRNLPLRSHAPSPETDDVLRRAITARSLAGFFARLAVAAGAVVLAALIRSAFAPWLHEHSHYLFFAAAVLAAGVFAGTRAAILAALLSAVAVMLAGWARLPEGLAEMLGFAATSAVIIGVVHHIARLRSRAQARAEQAAGLADELNLLLDGASDYAIYMLDPKGRVTLWNSAAERMKGWREAEVVGHDTAMFYPAAAVADGKPQRDLDRARAEGRFTEEDWRLRKNGSEFFAHVTITALHDKSGDLRGFGKVIRDITAERAAERRLQENFNQFQSILATVPDAMIVIDEEGRVLSFSAAAERLFGYTESEMLGTNVSRLMPSPEQEQHDDYIRQYLLTGVKRIIGIGRTVTGKRADGSTFPMELAVGEAITEGARVFTGFIRDLTDKQEAEARIDALRQELIHAARLSAMGTMASTLAHEINQPITAVVSYVRGARNLLGGENPDADDRAMIEEALDLATEEAMRAGGIVRRLREFVARGDLEKSVEDLPALVAEAGKLALIGAREKGVEERFDIDPAASPVLADKVQVQQVLINLMRNAIEAMADSPERVLTVSTAIQDAEFVRVTVADTGPGVAPEIAADLFRAFNSSKTDGMGLGLSICRTIVEANGGRIWMEPGVHGGAVFHFTLTRATEDMLE</sequence>
<feature type="domain" description="PAS" evidence="13">
    <location>
        <begin position="143"/>
        <end position="196"/>
    </location>
</feature>
<keyword evidence="4" id="KW-0808">Transferase</keyword>
<keyword evidence="6" id="KW-0418">Kinase</keyword>
<feature type="transmembrane region" description="Helical" evidence="11">
    <location>
        <begin position="64"/>
        <end position="97"/>
    </location>
</feature>
<dbReference type="PROSITE" id="PS50113">
    <property type="entry name" value="PAC"/>
    <property type="match status" value="1"/>
</dbReference>
<dbReference type="NCBIfam" id="TIGR00229">
    <property type="entry name" value="sensory_box"/>
    <property type="match status" value="2"/>
</dbReference>
<feature type="domain" description="PAS" evidence="13">
    <location>
        <begin position="271"/>
        <end position="341"/>
    </location>
</feature>
<feature type="transmembrane region" description="Helical" evidence="11">
    <location>
        <begin position="33"/>
        <end position="58"/>
    </location>
</feature>
<dbReference type="SUPFAM" id="SSF47384">
    <property type="entry name" value="Homodimeric domain of signal transducing histidine kinase"/>
    <property type="match status" value="1"/>
</dbReference>
<dbReference type="EMBL" id="CP049109">
    <property type="protein sequence ID" value="QIG79854.1"/>
    <property type="molecule type" value="Genomic_DNA"/>
</dbReference>
<keyword evidence="11" id="KW-0472">Membrane</keyword>
<evidence type="ECO:0000256" key="2">
    <source>
        <dbReference type="ARBA" id="ARBA00012438"/>
    </source>
</evidence>
<dbReference type="Gene3D" id="6.10.250.2580">
    <property type="match status" value="1"/>
</dbReference>
<dbReference type="GO" id="GO:0006355">
    <property type="term" value="P:regulation of DNA-templated transcription"/>
    <property type="evidence" value="ECO:0007669"/>
    <property type="project" value="InterPro"/>
</dbReference>
<feature type="domain" description="PAC" evidence="14">
    <location>
        <begin position="212"/>
        <end position="270"/>
    </location>
</feature>
<keyword evidence="5" id="KW-0547">Nucleotide-binding</keyword>
<dbReference type="FunFam" id="3.30.450.20:FF:000060">
    <property type="entry name" value="Sensor protein FixL"/>
    <property type="match status" value="1"/>
</dbReference>
<evidence type="ECO:0000256" key="8">
    <source>
        <dbReference type="ARBA" id="ARBA00023012"/>
    </source>
</evidence>
<dbReference type="EC" id="2.7.13.3" evidence="2"/>
<feature type="transmembrane region" description="Helical" evidence="11">
    <location>
        <begin position="109"/>
        <end position="127"/>
    </location>
</feature>
<evidence type="ECO:0000256" key="11">
    <source>
        <dbReference type="SAM" id="Phobius"/>
    </source>
</evidence>
<name>A0A6G6Y4H7_9SPHN</name>
<keyword evidence="11" id="KW-0812">Transmembrane</keyword>
<dbReference type="InterPro" id="IPR005467">
    <property type="entry name" value="His_kinase_dom"/>
</dbReference>
<dbReference type="Pfam" id="PF13426">
    <property type="entry name" value="PAS_9"/>
    <property type="match status" value="1"/>
</dbReference>
<evidence type="ECO:0000256" key="4">
    <source>
        <dbReference type="ARBA" id="ARBA00022679"/>
    </source>
</evidence>
<dbReference type="Gene3D" id="1.10.287.130">
    <property type="match status" value="1"/>
</dbReference>
<evidence type="ECO:0000256" key="6">
    <source>
        <dbReference type="ARBA" id="ARBA00022777"/>
    </source>
</evidence>
<keyword evidence="16" id="KW-1185">Reference proteome</keyword>
<keyword evidence="11" id="KW-1133">Transmembrane helix</keyword>
<evidence type="ECO:0000256" key="9">
    <source>
        <dbReference type="ARBA" id="ARBA00059827"/>
    </source>
</evidence>
<dbReference type="PROSITE" id="PS50109">
    <property type="entry name" value="HIS_KIN"/>
    <property type="match status" value="1"/>
</dbReference>
<evidence type="ECO:0000256" key="3">
    <source>
        <dbReference type="ARBA" id="ARBA00022553"/>
    </source>
</evidence>
<dbReference type="PROSITE" id="PS50112">
    <property type="entry name" value="PAS"/>
    <property type="match status" value="2"/>
</dbReference>
<dbReference type="InterPro" id="IPR003594">
    <property type="entry name" value="HATPase_dom"/>
</dbReference>
<dbReference type="InterPro" id="IPR004358">
    <property type="entry name" value="Sig_transdc_His_kin-like_C"/>
</dbReference>
<dbReference type="AlphaFoldDB" id="A0A6G6Y4H7"/>
<keyword evidence="3" id="KW-0597">Phosphoprotein</keyword>
<dbReference type="SMART" id="SM00091">
    <property type="entry name" value="PAS"/>
    <property type="match status" value="2"/>
</dbReference>
<dbReference type="GO" id="GO:0005524">
    <property type="term" value="F:ATP binding"/>
    <property type="evidence" value="ECO:0007669"/>
    <property type="project" value="UniProtKB-KW"/>
</dbReference>
<dbReference type="SUPFAM" id="SSF55785">
    <property type="entry name" value="PYP-like sensor domain (PAS domain)"/>
    <property type="match status" value="2"/>
</dbReference>
<dbReference type="PRINTS" id="PR00344">
    <property type="entry name" value="BCTRLSENSOR"/>
</dbReference>